<protein>
    <submittedName>
        <fullName evidence="2">Uncharacterized protein</fullName>
    </submittedName>
</protein>
<comment type="caution">
    <text evidence="2">The sequence shown here is derived from an EMBL/GenBank/DDBJ whole genome shotgun (WGS) entry which is preliminary data.</text>
</comment>
<reference evidence="3" key="2">
    <citation type="submission" date="2016-04" db="EMBL/GenBank/DDBJ databases">
        <title>Planomonospora sphaerica JCM9374 whole genome shotgun sequence.</title>
        <authorList>
            <person name="Suzuki T."/>
            <person name="Dohra H."/>
            <person name="Kodani S."/>
        </authorList>
    </citation>
    <scope>NUCLEOTIDE SEQUENCE [LARGE SCALE GENOMIC DNA]</scope>
    <source>
        <strain evidence="3">JCM 9374</strain>
    </source>
</reference>
<feature type="signal peptide" evidence="1">
    <location>
        <begin position="1"/>
        <end position="27"/>
    </location>
</feature>
<dbReference type="OrthoDB" id="3680722at2"/>
<keyword evidence="1" id="KW-0732">Signal</keyword>
<feature type="chain" id="PRO_5007905560" evidence="1">
    <location>
        <begin position="28"/>
        <end position="178"/>
    </location>
</feature>
<gene>
    <name evidence="2" type="ORF">PS9374_02084</name>
</gene>
<accession>A0A171CB67</accession>
<evidence type="ECO:0000256" key="1">
    <source>
        <dbReference type="SAM" id="SignalP"/>
    </source>
</evidence>
<keyword evidence="3" id="KW-1185">Reference proteome</keyword>
<dbReference type="EMBL" id="BDCX01000004">
    <property type="protein sequence ID" value="GAT66434.1"/>
    <property type="molecule type" value="Genomic_DNA"/>
</dbReference>
<reference evidence="2 3" key="1">
    <citation type="journal article" date="2016" name="Genome Announc.">
        <title>Draft Genome Sequence of Planomonospora sphaerica JCM9374, a Rare Actinomycete.</title>
        <authorList>
            <person name="Dohra H."/>
            <person name="Suzuki T."/>
            <person name="Inoue Y."/>
            <person name="Kodani S."/>
        </authorList>
    </citation>
    <scope>NUCLEOTIDE SEQUENCE [LARGE SCALE GENOMIC DNA]</scope>
    <source>
        <strain evidence="2 3">JCM 9374</strain>
    </source>
</reference>
<sequence length="178" mass="18849">MVSLRPLAGVVLASALLTGFTAAPAGAAPSTTAAVSWSEAAGTVTPATAAARPRNGRILYDRISGGQGTLKVKNGTSRDAVVTLVRGRTKAISVYVRARSTAKINDVRDGTYRIFFTSGYRFSVSKGRFARGASYQRFDDRLRFTTTSTSATIWTLTLNPVRGGNARTTGVNPKDFPA</sequence>
<dbReference type="RefSeq" id="WP_153054172.1">
    <property type="nucleotide sequence ID" value="NZ_BDCX01000004.1"/>
</dbReference>
<evidence type="ECO:0000313" key="2">
    <source>
        <dbReference type="EMBL" id="GAT66434.1"/>
    </source>
</evidence>
<dbReference type="Proteomes" id="UP000077701">
    <property type="component" value="Unassembled WGS sequence"/>
</dbReference>
<name>A0A171CB67_9ACTN</name>
<proteinExistence type="predicted"/>
<evidence type="ECO:0000313" key="3">
    <source>
        <dbReference type="Proteomes" id="UP000077701"/>
    </source>
</evidence>
<organism evidence="2 3">
    <name type="scientific">Planomonospora sphaerica</name>
    <dbReference type="NCBI Taxonomy" id="161355"/>
    <lineage>
        <taxon>Bacteria</taxon>
        <taxon>Bacillati</taxon>
        <taxon>Actinomycetota</taxon>
        <taxon>Actinomycetes</taxon>
        <taxon>Streptosporangiales</taxon>
        <taxon>Streptosporangiaceae</taxon>
        <taxon>Planomonospora</taxon>
    </lineage>
</organism>
<dbReference type="AlphaFoldDB" id="A0A171CB67"/>